<keyword evidence="2" id="KW-0723">Serine/threonine-protein kinase</keyword>
<keyword evidence="10" id="KW-0175">Coiled coil</keyword>
<evidence type="ECO:0000256" key="7">
    <source>
        <dbReference type="ARBA" id="ARBA00047899"/>
    </source>
</evidence>
<dbReference type="SMART" id="SM00028">
    <property type="entry name" value="TPR"/>
    <property type="match status" value="6"/>
</dbReference>
<dbReference type="Proteomes" id="UP000054363">
    <property type="component" value="Unassembled WGS sequence"/>
</dbReference>
<dbReference type="InterPro" id="IPR000719">
    <property type="entry name" value="Prot_kinase_dom"/>
</dbReference>
<accession>A0A094L881</accession>
<dbReference type="EMBL" id="JPER01000003">
    <property type="protein sequence ID" value="KFZ31013.1"/>
    <property type="molecule type" value="Genomic_DNA"/>
</dbReference>
<evidence type="ECO:0000256" key="9">
    <source>
        <dbReference type="PROSITE-ProRule" id="PRU00339"/>
    </source>
</evidence>
<dbReference type="Pfam" id="PF14559">
    <property type="entry name" value="TPR_19"/>
    <property type="match status" value="1"/>
</dbReference>
<reference evidence="12 13" key="1">
    <citation type="submission" date="2014-06" db="EMBL/GenBank/DDBJ databases">
        <title>The draft genome sequence of Idiomarina salinarum ISL-52.</title>
        <authorList>
            <person name="Du J."/>
            <person name="Shao Z."/>
        </authorList>
    </citation>
    <scope>NUCLEOTIDE SEQUENCE [LARGE SCALE GENOMIC DNA]</scope>
    <source>
        <strain evidence="12 13">ISL-52</strain>
    </source>
</reference>
<keyword evidence="5" id="KW-0418">Kinase</keyword>
<protein>
    <recommendedName>
        <fullName evidence="1">non-specific serine/threonine protein kinase</fullName>
        <ecNumber evidence="1">2.7.11.1</ecNumber>
    </recommendedName>
</protein>
<dbReference type="EC" id="2.7.11.1" evidence="1"/>
<comment type="catalytic activity">
    <reaction evidence="7">
        <text>L-threonyl-[protein] + ATP = O-phospho-L-threonyl-[protein] + ADP + H(+)</text>
        <dbReference type="Rhea" id="RHEA:46608"/>
        <dbReference type="Rhea" id="RHEA-COMP:11060"/>
        <dbReference type="Rhea" id="RHEA-COMP:11605"/>
        <dbReference type="ChEBI" id="CHEBI:15378"/>
        <dbReference type="ChEBI" id="CHEBI:30013"/>
        <dbReference type="ChEBI" id="CHEBI:30616"/>
        <dbReference type="ChEBI" id="CHEBI:61977"/>
        <dbReference type="ChEBI" id="CHEBI:456216"/>
        <dbReference type="EC" id="2.7.11.1"/>
    </reaction>
</comment>
<dbReference type="eggNOG" id="COG0457">
    <property type="taxonomic scope" value="Bacteria"/>
</dbReference>
<gene>
    <name evidence="12" type="ORF">IDSA_08060</name>
</gene>
<sequence>MNNDTQPLQGAARLPAGLLLAERFKIIELLGHGGQAQVYRAYDQVLGIDVALKVVLTTHRLAQAEVDSMRNEVLLARQLNNPHIVRIYEFYQTQDYVFFTMALVSGQSLSAILEQGVEPVQLDRWFSQLLDALQICHEAEIVHGDIKPANLMINDQNELVLVDFGIGKHLAAPLQTAGTSEFLAPEVKESGNLSAASDRYAAGKIMAEMLSALTAAERPRRFSGWRMRRQRIAVGLQHPQPHQRLSIAACRDLLQSATANRMAMLGWAAGVAVLAVIGVLLWQQQNTLPVPAVTEQAATVIAITTDSADQELLDVAEFTQLSLQSLPSVYALDVRQVRQIQNNLAIAPASSQRDRERLAELMNSNLLVVLSRRQLGQDNLIHLLVTEAPGDRVLINTSFDLATNRLAAVPGLILETLSEELDQSAVPLELDESTATLLQAIQHALADGDQEQALVLLNRLKEADAGRFWLLRGDALLAASKGNYEQAATVLDKLLADYPNRPDLLAERAALAFATNDLSEAKSYYQQAVAGDPSQAMWWFELAKIKIIQGDIRPALDNELLQALVRFRQSEDAAGQGLVLNAFGVAHLRLAQFSTAADYFSEALTYRTAESAPSDRVTTLSNLATVQAIEGNYQQADQNLQEAQKLVAALNDSLGVAHIENERGLLMEEQGFYTEALAHYKTALDIRLQAGDDYQQSQSINNVAFIHFLLGDFSLAEVYWRQALQALEDMEETAVLHSTQINLAQLLVIRGQFQQAEQLLAQILAHQDISPEAEFATYLQLSRLNFAQSRVAVAAENISQAISIAERINDNRAVTESLLWAAEIAVSLHQHELLNKYLAELAPLAPEFNVEQELYYQWLLVRQQLQANAYDAHTSGLLLIDSVLNRSVSRISEARILADLAGRFTLPADHAIWPRLEQIISPAMYEAYLAYLAAQSKSAVQQTLRAQLARYPLYWRNFEYYTELPGSEADVLAASALQRLYGLMNDEQRQAYQEFAARRAP</sequence>
<evidence type="ECO:0000256" key="8">
    <source>
        <dbReference type="ARBA" id="ARBA00048679"/>
    </source>
</evidence>
<keyword evidence="3" id="KW-0808">Transferase</keyword>
<dbReference type="SUPFAM" id="SSF48452">
    <property type="entry name" value="TPR-like"/>
    <property type="match status" value="1"/>
</dbReference>
<feature type="coiled-coil region" evidence="10">
    <location>
        <begin position="626"/>
        <end position="653"/>
    </location>
</feature>
<keyword evidence="6" id="KW-0067">ATP-binding</keyword>
<dbReference type="InterPro" id="IPR011009">
    <property type="entry name" value="Kinase-like_dom_sf"/>
</dbReference>
<evidence type="ECO:0000256" key="3">
    <source>
        <dbReference type="ARBA" id="ARBA00022679"/>
    </source>
</evidence>
<dbReference type="GO" id="GO:0004674">
    <property type="term" value="F:protein serine/threonine kinase activity"/>
    <property type="evidence" value="ECO:0007669"/>
    <property type="project" value="UniProtKB-KW"/>
</dbReference>
<keyword evidence="4" id="KW-0547">Nucleotide-binding</keyword>
<dbReference type="SUPFAM" id="SSF56112">
    <property type="entry name" value="Protein kinase-like (PK-like)"/>
    <property type="match status" value="1"/>
</dbReference>
<dbReference type="RefSeq" id="WP_034775646.1">
    <property type="nucleotide sequence ID" value="NZ_JPER01000003.1"/>
</dbReference>
<dbReference type="Pfam" id="PF00069">
    <property type="entry name" value="Pkinase"/>
    <property type="match status" value="1"/>
</dbReference>
<dbReference type="InterPro" id="IPR019734">
    <property type="entry name" value="TPR_rpt"/>
</dbReference>
<dbReference type="GO" id="GO:0005524">
    <property type="term" value="F:ATP binding"/>
    <property type="evidence" value="ECO:0007669"/>
    <property type="project" value="UniProtKB-KW"/>
</dbReference>
<evidence type="ECO:0000313" key="12">
    <source>
        <dbReference type="EMBL" id="KFZ31013.1"/>
    </source>
</evidence>
<feature type="domain" description="Protein kinase" evidence="11">
    <location>
        <begin position="24"/>
        <end position="385"/>
    </location>
</feature>
<evidence type="ECO:0000256" key="5">
    <source>
        <dbReference type="ARBA" id="ARBA00022777"/>
    </source>
</evidence>
<feature type="repeat" description="TPR" evidence="9">
    <location>
        <begin position="502"/>
        <end position="535"/>
    </location>
</feature>
<organism evidence="12 13">
    <name type="scientific">Pseudidiomarina salinarum</name>
    <dbReference type="NCBI Taxonomy" id="435908"/>
    <lineage>
        <taxon>Bacteria</taxon>
        <taxon>Pseudomonadati</taxon>
        <taxon>Pseudomonadota</taxon>
        <taxon>Gammaproteobacteria</taxon>
        <taxon>Alteromonadales</taxon>
        <taxon>Idiomarinaceae</taxon>
        <taxon>Pseudidiomarina</taxon>
    </lineage>
</organism>
<evidence type="ECO:0000256" key="10">
    <source>
        <dbReference type="SAM" id="Coils"/>
    </source>
</evidence>
<dbReference type="GO" id="GO:0007165">
    <property type="term" value="P:signal transduction"/>
    <property type="evidence" value="ECO:0007669"/>
    <property type="project" value="TreeGrafter"/>
</dbReference>
<comment type="catalytic activity">
    <reaction evidence="8">
        <text>L-seryl-[protein] + ATP = O-phospho-L-seryl-[protein] + ADP + H(+)</text>
        <dbReference type="Rhea" id="RHEA:17989"/>
        <dbReference type="Rhea" id="RHEA-COMP:9863"/>
        <dbReference type="Rhea" id="RHEA-COMP:11604"/>
        <dbReference type="ChEBI" id="CHEBI:15378"/>
        <dbReference type="ChEBI" id="CHEBI:29999"/>
        <dbReference type="ChEBI" id="CHEBI:30616"/>
        <dbReference type="ChEBI" id="CHEBI:83421"/>
        <dbReference type="ChEBI" id="CHEBI:456216"/>
        <dbReference type="EC" id="2.7.11.1"/>
    </reaction>
</comment>
<dbReference type="PANTHER" id="PTHR43895:SF32">
    <property type="entry name" value="SERINE_THREONINE-PROTEIN KINASE CHK1"/>
    <property type="match status" value="1"/>
</dbReference>
<evidence type="ECO:0000256" key="6">
    <source>
        <dbReference type="ARBA" id="ARBA00022840"/>
    </source>
</evidence>
<dbReference type="CDD" id="cd14014">
    <property type="entry name" value="STKc_PknB_like"/>
    <property type="match status" value="1"/>
</dbReference>
<evidence type="ECO:0000256" key="1">
    <source>
        <dbReference type="ARBA" id="ARBA00012513"/>
    </source>
</evidence>
<dbReference type="Gene3D" id="1.25.40.10">
    <property type="entry name" value="Tetratricopeptide repeat domain"/>
    <property type="match status" value="3"/>
</dbReference>
<dbReference type="Gene3D" id="3.30.200.20">
    <property type="entry name" value="Phosphorylase Kinase, domain 1"/>
    <property type="match status" value="1"/>
</dbReference>
<evidence type="ECO:0000256" key="2">
    <source>
        <dbReference type="ARBA" id="ARBA00022527"/>
    </source>
</evidence>
<comment type="caution">
    <text evidence="12">The sequence shown here is derived from an EMBL/GenBank/DDBJ whole genome shotgun (WGS) entry which is preliminary data.</text>
</comment>
<name>A0A094L881_9GAMM</name>
<dbReference type="PROSITE" id="PS50005">
    <property type="entry name" value="TPR"/>
    <property type="match status" value="1"/>
</dbReference>
<dbReference type="InterPro" id="IPR008271">
    <property type="entry name" value="Ser/Thr_kinase_AS"/>
</dbReference>
<evidence type="ECO:0000259" key="11">
    <source>
        <dbReference type="PROSITE" id="PS50011"/>
    </source>
</evidence>
<dbReference type="STRING" id="435908.IDSA_08060"/>
<keyword evidence="13" id="KW-1185">Reference proteome</keyword>
<dbReference type="eggNOG" id="COG0515">
    <property type="taxonomic scope" value="Bacteria"/>
</dbReference>
<dbReference type="PANTHER" id="PTHR43895">
    <property type="entry name" value="CALCIUM/CALMODULIN-DEPENDENT PROTEIN KINASE KINASE-RELATED"/>
    <property type="match status" value="1"/>
</dbReference>
<dbReference type="AlphaFoldDB" id="A0A094L881"/>
<dbReference type="SMART" id="SM00220">
    <property type="entry name" value="S_TKc"/>
    <property type="match status" value="1"/>
</dbReference>
<keyword evidence="9" id="KW-0802">TPR repeat</keyword>
<evidence type="ECO:0000313" key="13">
    <source>
        <dbReference type="Proteomes" id="UP000054363"/>
    </source>
</evidence>
<dbReference type="SUPFAM" id="SSF81901">
    <property type="entry name" value="HCP-like"/>
    <property type="match status" value="1"/>
</dbReference>
<dbReference type="InterPro" id="IPR011990">
    <property type="entry name" value="TPR-like_helical_dom_sf"/>
</dbReference>
<proteinExistence type="predicted"/>
<dbReference type="Gene3D" id="1.10.510.10">
    <property type="entry name" value="Transferase(Phosphotransferase) domain 1"/>
    <property type="match status" value="1"/>
</dbReference>
<dbReference type="Pfam" id="PF13424">
    <property type="entry name" value="TPR_12"/>
    <property type="match status" value="1"/>
</dbReference>
<dbReference type="PROSITE" id="PS00108">
    <property type="entry name" value="PROTEIN_KINASE_ST"/>
    <property type="match status" value="1"/>
</dbReference>
<dbReference type="PROSITE" id="PS50011">
    <property type="entry name" value="PROTEIN_KINASE_DOM"/>
    <property type="match status" value="1"/>
</dbReference>
<evidence type="ECO:0000256" key="4">
    <source>
        <dbReference type="ARBA" id="ARBA00022741"/>
    </source>
</evidence>